<evidence type="ECO:0000256" key="1">
    <source>
        <dbReference type="SAM" id="SignalP"/>
    </source>
</evidence>
<name>A0ABQ6G741_9BACL</name>
<feature type="chain" id="PRO_5047480016" description="Lipoprotein" evidence="1">
    <location>
        <begin position="21"/>
        <end position="108"/>
    </location>
</feature>
<comment type="caution">
    <text evidence="2">The sequence shown here is derived from an EMBL/GenBank/DDBJ whole genome shotgun (WGS) entry which is preliminary data.</text>
</comment>
<organism evidence="2 3">
    <name type="scientific">Paenibacillus glycanilyticus</name>
    <dbReference type="NCBI Taxonomy" id="126569"/>
    <lineage>
        <taxon>Bacteria</taxon>
        <taxon>Bacillati</taxon>
        <taxon>Bacillota</taxon>
        <taxon>Bacilli</taxon>
        <taxon>Bacillales</taxon>
        <taxon>Paenibacillaceae</taxon>
        <taxon>Paenibacillus</taxon>
    </lineage>
</organism>
<dbReference type="Proteomes" id="UP001157114">
    <property type="component" value="Unassembled WGS sequence"/>
</dbReference>
<keyword evidence="3" id="KW-1185">Reference proteome</keyword>
<dbReference type="PROSITE" id="PS51257">
    <property type="entry name" value="PROKAR_LIPOPROTEIN"/>
    <property type="match status" value="1"/>
</dbReference>
<evidence type="ECO:0008006" key="4">
    <source>
        <dbReference type="Google" id="ProtNLM"/>
    </source>
</evidence>
<proteinExistence type="predicted"/>
<evidence type="ECO:0000313" key="3">
    <source>
        <dbReference type="Proteomes" id="UP001157114"/>
    </source>
</evidence>
<reference evidence="2 3" key="1">
    <citation type="submission" date="2023-03" db="EMBL/GenBank/DDBJ databases">
        <title>Draft genome sequence of the bacteria which degrade cell wall of Tricholomamatutake.</title>
        <authorList>
            <person name="Konishi Y."/>
            <person name="Fukuta Y."/>
            <person name="Shirasaka N."/>
        </authorList>
    </citation>
    <scope>NUCLEOTIDE SEQUENCE [LARGE SCALE GENOMIC DNA]</scope>
    <source>
        <strain evidence="3">mu1</strain>
    </source>
</reference>
<feature type="signal peptide" evidence="1">
    <location>
        <begin position="1"/>
        <end position="20"/>
    </location>
</feature>
<protein>
    <recommendedName>
        <fullName evidence="4">Lipoprotein</fullName>
    </recommendedName>
</protein>
<gene>
    <name evidence="2" type="ORF">MU1_11130</name>
</gene>
<accession>A0ABQ6G741</accession>
<dbReference type="EMBL" id="BSSQ01000004">
    <property type="protein sequence ID" value="GLX66769.1"/>
    <property type="molecule type" value="Genomic_DNA"/>
</dbReference>
<evidence type="ECO:0000313" key="2">
    <source>
        <dbReference type="EMBL" id="GLX66769.1"/>
    </source>
</evidence>
<dbReference type="RefSeq" id="WP_284237482.1">
    <property type="nucleotide sequence ID" value="NZ_BSSQ01000004.1"/>
</dbReference>
<keyword evidence="1" id="KW-0732">Signal</keyword>
<sequence>MAKQTHLLFAIFLFVILALSACTSVKVTTDEVKEAAISAIAEHDHVKHNEVNIIEIRPHDHKNNAWSVSYQTKDKKYGIWFPVDGWEIVEIKKNSDGKLSGEFYRYDI</sequence>